<protein>
    <submittedName>
        <fullName evidence="2">Uncharacterized protein</fullName>
    </submittedName>
</protein>
<feature type="region of interest" description="Disordered" evidence="1">
    <location>
        <begin position="290"/>
        <end position="311"/>
    </location>
</feature>
<evidence type="ECO:0000313" key="2">
    <source>
        <dbReference type="EMBL" id="EPQ55029.1"/>
    </source>
</evidence>
<dbReference type="eggNOG" id="ENOG502SU6R">
    <property type="taxonomic scope" value="Eukaryota"/>
</dbReference>
<reference evidence="2 3" key="1">
    <citation type="journal article" date="2012" name="Science">
        <title>The Paleozoic origin of enzymatic lignin decomposition reconstructed from 31 fungal genomes.</title>
        <authorList>
            <person name="Floudas D."/>
            <person name="Binder M."/>
            <person name="Riley R."/>
            <person name="Barry K."/>
            <person name="Blanchette R.A."/>
            <person name="Henrissat B."/>
            <person name="Martinez A.T."/>
            <person name="Otillar R."/>
            <person name="Spatafora J.W."/>
            <person name="Yadav J.S."/>
            <person name="Aerts A."/>
            <person name="Benoit I."/>
            <person name="Boyd A."/>
            <person name="Carlson A."/>
            <person name="Copeland A."/>
            <person name="Coutinho P.M."/>
            <person name="de Vries R.P."/>
            <person name="Ferreira P."/>
            <person name="Findley K."/>
            <person name="Foster B."/>
            <person name="Gaskell J."/>
            <person name="Glotzer D."/>
            <person name="Gorecki P."/>
            <person name="Heitman J."/>
            <person name="Hesse C."/>
            <person name="Hori C."/>
            <person name="Igarashi K."/>
            <person name="Jurgens J.A."/>
            <person name="Kallen N."/>
            <person name="Kersten P."/>
            <person name="Kohler A."/>
            <person name="Kuees U."/>
            <person name="Kumar T.K.A."/>
            <person name="Kuo A."/>
            <person name="LaButti K."/>
            <person name="Larrondo L.F."/>
            <person name="Lindquist E."/>
            <person name="Ling A."/>
            <person name="Lombard V."/>
            <person name="Lucas S."/>
            <person name="Lundell T."/>
            <person name="Martin R."/>
            <person name="McLaughlin D.J."/>
            <person name="Morgenstern I."/>
            <person name="Morin E."/>
            <person name="Murat C."/>
            <person name="Nagy L.G."/>
            <person name="Nolan M."/>
            <person name="Ohm R.A."/>
            <person name="Patyshakuliyeva A."/>
            <person name="Rokas A."/>
            <person name="Ruiz-Duenas F.J."/>
            <person name="Sabat G."/>
            <person name="Salamov A."/>
            <person name="Samejima M."/>
            <person name="Schmutz J."/>
            <person name="Slot J.C."/>
            <person name="St John F."/>
            <person name="Stenlid J."/>
            <person name="Sun H."/>
            <person name="Sun S."/>
            <person name="Syed K."/>
            <person name="Tsang A."/>
            <person name="Wiebenga A."/>
            <person name="Young D."/>
            <person name="Pisabarro A."/>
            <person name="Eastwood D.C."/>
            <person name="Martin F."/>
            <person name="Cullen D."/>
            <person name="Grigoriev I.V."/>
            <person name="Hibbett D.S."/>
        </authorList>
    </citation>
    <scope>NUCLEOTIDE SEQUENCE [LARGE SCALE GENOMIC DNA]</scope>
    <source>
        <strain evidence="2 3">ATCC 11539</strain>
    </source>
</reference>
<dbReference type="STRING" id="670483.S7RQ68"/>
<feature type="compositionally biased region" description="Low complexity" evidence="1">
    <location>
        <begin position="214"/>
        <end position="235"/>
    </location>
</feature>
<dbReference type="Proteomes" id="UP000030669">
    <property type="component" value="Unassembled WGS sequence"/>
</dbReference>
<sequence>MPSPNVVPGSSTRGTGGDSPAPEVPAIHDLLNSMKLRLSFMDREFDVLGNEFTRLAVLASAQKAAEKIQALRSDLDVRDSGRVARIEELKEELWRGLQQRVLHDLSQQADAIIKRRMADNPALKTRVASEDSKRRLQIVQMDLQNSEARRHNHNATIRSRSVKEPLRPLLRPLAMPLTSLSSFPNGMVVPVTPAQPAPPPVTPATPQHRPASLSPASATTVSSDSSWDTDVPTPSERFPRDLRELASFDDDRLKGLLLDYGLGNEGDDMNNREKEMNTFLAHIGVPLQVQPTSAAPRGSGRHPKPVFTRTY</sequence>
<accession>S7RQ68</accession>
<dbReference type="EMBL" id="KB469302">
    <property type="protein sequence ID" value="EPQ55029.1"/>
    <property type="molecule type" value="Genomic_DNA"/>
</dbReference>
<name>S7RQ68_GLOTA</name>
<dbReference type="RefSeq" id="XP_007866207.1">
    <property type="nucleotide sequence ID" value="XM_007868016.1"/>
</dbReference>
<dbReference type="KEGG" id="gtr:GLOTRDRAFT_129332"/>
<feature type="region of interest" description="Disordered" evidence="1">
    <location>
        <begin position="194"/>
        <end position="236"/>
    </location>
</feature>
<feature type="compositionally biased region" description="Pro residues" evidence="1">
    <location>
        <begin position="194"/>
        <end position="203"/>
    </location>
</feature>
<evidence type="ECO:0000313" key="3">
    <source>
        <dbReference type="Proteomes" id="UP000030669"/>
    </source>
</evidence>
<organism evidence="2 3">
    <name type="scientific">Gloeophyllum trabeum (strain ATCC 11539 / FP-39264 / Madison 617)</name>
    <name type="common">Brown rot fungus</name>
    <dbReference type="NCBI Taxonomy" id="670483"/>
    <lineage>
        <taxon>Eukaryota</taxon>
        <taxon>Fungi</taxon>
        <taxon>Dikarya</taxon>
        <taxon>Basidiomycota</taxon>
        <taxon>Agaricomycotina</taxon>
        <taxon>Agaricomycetes</taxon>
        <taxon>Gloeophyllales</taxon>
        <taxon>Gloeophyllaceae</taxon>
        <taxon>Gloeophyllum</taxon>
    </lineage>
</organism>
<keyword evidence="3" id="KW-1185">Reference proteome</keyword>
<dbReference type="GeneID" id="19301903"/>
<dbReference type="HOGENOM" id="CLU_050078_1_0_1"/>
<dbReference type="AlphaFoldDB" id="S7RQ68"/>
<evidence type="ECO:0000256" key="1">
    <source>
        <dbReference type="SAM" id="MobiDB-lite"/>
    </source>
</evidence>
<feature type="region of interest" description="Disordered" evidence="1">
    <location>
        <begin position="1"/>
        <end position="23"/>
    </location>
</feature>
<proteinExistence type="predicted"/>
<dbReference type="OMA" id="EIKMHLH"/>
<gene>
    <name evidence="2" type="ORF">GLOTRDRAFT_129332</name>
</gene>
<dbReference type="OrthoDB" id="3181072at2759"/>